<dbReference type="STRING" id="926569.ANT_03700"/>
<accession>E8N069</accession>
<dbReference type="KEGG" id="atm:ANT_03700"/>
<protein>
    <submittedName>
        <fullName evidence="1">Uncharacterized protein</fullName>
    </submittedName>
</protein>
<dbReference type="RefSeq" id="WP_013558801.1">
    <property type="nucleotide sequence ID" value="NC_014960.1"/>
</dbReference>
<dbReference type="Proteomes" id="UP000008922">
    <property type="component" value="Chromosome"/>
</dbReference>
<proteinExistence type="predicted"/>
<organism evidence="1 2">
    <name type="scientific">Anaerolinea thermophila (strain DSM 14523 / JCM 11388 / NBRC 100420 / UNI-1)</name>
    <dbReference type="NCBI Taxonomy" id="926569"/>
    <lineage>
        <taxon>Bacteria</taxon>
        <taxon>Bacillati</taxon>
        <taxon>Chloroflexota</taxon>
        <taxon>Anaerolineae</taxon>
        <taxon>Anaerolineales</taxon>
        <taxon>Anaerolineaceae</taxon>
        <taxon>Anaerolinea</taxon>
    </lineage>
</organism>
<reference evidence="1 2" key="1">
    <citation type="submission" date="2010-12" db="EMBL/GenBank/DDBJ databases">
        <title>Whole genome sequence of Anaerolinea thermophila UNI-1.</title>
        <authorList>
            <person name="Narita-Yamada S."/>
            <person name="Kishi E."/>
            <person name="Watanabe Y."/>
            <person name="Takasaki K."/>
            <person name="Ankai A."/>
            <person name="Oguchi A."/>
            <person name="Fukui S."/>
            <person name="Takahashi M."/>
            <person name="Yashiro I."/>
            <person name="Hosoyama A."/>
            <person name="Sekiguchi Y."/>
            <person name="Hanada S."/>
            <person name="Fujita N."/>
        </authorList>
    </citation>
    <scope>NUCLEOTIDE SEQUENCE [LARGE SCALE GENOMIC DNA]</scope>
    <source>
        <strain evidence="2">DSM 14523 / JCM 11388 / NBRC 100420 / UNI-1</strain>
    </source>
</reference>
<dbReference type="InParanoid" id="E8N069"/>
<evidence type="ECO:0000313" key="1">
    <source>
        <dbReference type="EMBL" id="BAJ62404.1"/>
    </source>
</evidence>
<keyword evidence="2" id="KW-1185">Reference proteome</keyword>
<dbReference type="EMBL" id="AP012029">
    <property type="protein sequence ID" value="BAJ62404.1"/>
    <property type="molecule type" value="Genomic_DNA"/>
</dbReference>
<sequence length="304" mass="35136">MKRMHQTMLFPDALREFTFAKSYEQIVQLLQDYPELDEYVIPILSLMSTLGLMLEVEKAFGETSETQERVIEIVDPATIEILQQKPTARETAQTINLLISIGRRNPAVFTEEACTMLKILAEGDIPANLKPKLLRYHAALRASRDSGFDLEWALKKKREAEWVDEDWEKADQQSEQMKAFLLAPNVESARAVVHQSHWLEPYLEEGGLSFSGEDLSLRHGLAHALWEKSWCRVRRTVREYAELTTPRAWEVLDQFAETAKKHQKKQTVHEVLAIKFEYFSVLLKKCAEQGVDRVFLEYANHFVA</sequence>
<gene>
    <name evidence="1" type="ordered locus">ANT_03700</name>
</gene>
<name>E8N069_ANATU</name>
<evidence type="ECO:0000313" key="2">
    <source>
        <dbReference type="Proteomes" id="UP000008922"/>
    </source>
</evidence>
<dbReference type="AlphaFoldDB" id="E8N069"/>
<dbReference type="HOGENOM" id="CLU_914130_0_0_0"/>